<evidence type="ECO:0000256" key="4">
    <source>
        <dbReference type="ARBA" id="ARBA00022614"/>
    </source>
</evidence>
<keyword evidence="3" id="KW-1003">Cell membrane</keyword>
<comment type="subcellular location">
    <subcellularLocation>
        <location evidence="1">Cell membrane</location>
        <topology evidence="1">Single-pass type I membrane protein</topology>
    </subcellularLocation>
</comment>
<comment type="similarity">
    <text evidence="2">Belongs to the RLP family.</text>
</comment>
<sequence length="966" mass="107418">MGKLFNLVLIVLTLCIEIAPFCSCQNSSFISCIEGERQTLLTLKQSFEDPFHRLSSWKGKNCCTWKGVSCDENNGHVVKLNLRATSRFSGETVLGKFSEESSLVAREVNSCLLELRYLEHLDLSGNDFQCSAIPHFFSLMRQLRYLNISNARFNGSVPNNLGNLTGLRVLDVSHDQEPWALRVDDVQWISNLSSLRHLGMAGIYLGEAPDFSPVLNMLPSLLSLHLSLCGLNNSHLSRHPINSTFHRIRHLDLGNNHFTCPVPLMLQNMTSLRILDLSLNLFSCSIQSSFDNLKSLVHLNLAGNDFSSIENGLISILGNMCYLKSLDLSFNQFQGEKIGKYRNLSGCAGHDLETLDLGSGRTGGQIPDWLGIGGHIPDWLGMLKNLKYLDLSGNQLNGTIPESLGQLSNLETIDLSHNSLEGAISEVHLAALSKLKVLSISSNSLTITIKSNWVPPFQLEYIEMESCKFGTEFPQWLQTQLKAITLVLSNTSISGTLPNWIMDMNLYELDLSHNQINGTLPNFPSNLKRVDLSSNWISGSLPEIIGDMLPQLRYLILSDNLMNGPIPNSLCRIKTLVVLELSKNSLSGNIPNCWRDHHVIEVLDLSSNKLSGVIPSSIGHLDSLRWLDLSNNNLNGELPLDLKSCTSLRLLDVGGNALSGNVPKWIGESFRFLTILRLRENKLNGSIPSQLCQLSADLHILDLAENNIKGRIPHCFGNFTGMVLHGEGDIIPLEPSKYLMYWEDEHLTEVMKGRFLEYTSTLSLLVYLDLSRNKLKGQIPQELTFLTGLIGLNLSHNQLSGTIPKKIGELGMLESLDLSVNELSGVIPSSMSTLTKLSHLNVSYNNFSGQIPNGNQLQTLDDPSIYAGNPLLCGPPLLKKCLDDEPHQGNNDNGRDNPAEKMWFFIVIMSGFATGFWGVVGVLIFKKSWRHAYFLLVDRSKDWVLVYVTLKIASVKTMIKGNRTDE</sequence>
<reference evidence="15 16" key="1">
    <citation type="journal article" date="2013" name="Genome Biol.">
        <title>The genome sequence of the most widely cultivated cacao type and its use to identify candidate genes regulating pod color.</title>
        <authorList>
            <person name="Motamayor J.C."/>
            <person name="Mockaitis K."/>
            <person name="Schmutz J."/>
            <person name="Haiminen N."/>
            <person name="Iii D.L."/>
            <person name="Cornejo O."/>
            <person name="Findley S.D."/>
            <person name="Zheng P."/>
            <person name="Utro F."/>
            <person name="Royaert S."/>
            <person name="Saski C."/>
            <person name="Jenkins J."/>
            <person name="Podicheti R."/>
            <person name="Zhao M."/>
            <person name="Scheffler B.E."/>
            <person name="Stack J.C."/>
            <person name="Feltus F.A."/>
            <person name="Mustiga G.M."/>
            <person name="Amores F."/>
            <person name="Phillips W."/>
            <person name="Marelli J.P."/>
            <person name="May G.D."/>
            <person name="Shapiro H."/>
            <person name="Ma J."/>
            <person name="Bustamante C.D."/>
            <person name="Schnell R.J."/>
            <person name="Main D."/>
            <person name="Gilbert D."/>
            <person name="Parida L."/>
            <person name="Kuhn D.N."/>
        </authorList>
    </citation>
    <scope>NUCLEOTIDE SEQUENCE [LARGE SCALE GENOMIC DNA]</scope>
    <source>
        <strain evidence="16">cv. Matina 1-6</strain>
    </source>
</reference>
<dbReference type="FunFam" id="3.80.10.10:FF:000095">
    <property type="entry name" value="LRR receptor-like serine/threonine-protein kinase GSO1"/>
    <property type="match status" value="1"/>
</dbReference>
<evidence type="ECO:0000256" key="11">
    <source>
        <dbReference type="ARBA" id="ARBA00023180"/>
    </source>
</evidence>
<evidence type="ECO:0000256" key="2">
    <source>
        <dbReference type="ARBA" id="ARBA00009592"/>
    </source>
</evidence>
<evidence type="ECO:0000256" key="1">
    <source>
        <dbReference type="ARBA" id="ARBA00004251"/>
    </source>
</evidence>
<keyword evidence="16" id="KW-1185">Reference proteome</keyword>
<protein>
    <submittedName>
        <fullName evidence="15">Disease resistance family protein / LRR family protein, putative</fullName>
    </submittedName>
</protein>
<evidence type="ECO:0000259" key="14">
    <source>
        <dbReference type="Pfam" id="PF08263"/>
    </source>
</evidence>
<dbReference type="Gramene" id="EOY23197">
    <property type="protein sequence ID" value="EOY23197"/>
    <property type="gene ID" value="TCM_015172"/>
</dbReference>
<dbReference type="Pfam" id="PF00560">
    <property type="entry name" value="LRR_1"/>
    <property type="match status" value="9"/>
</dbReference>
<feature type="domain" description="Leucine-rich repeat-containing N-terminal plant-type" evidence="14">
    <location>
        <begin position="35"/>
        <end position="71"/>
    </location>
</feature>
<dbReference type="PROSITE" id="PS51450">
    <property type="entry name" value="LRR"/>
    <property type="match status" value="2"/>
</dbReference>
<dbReference type="SMART" id="SM00369">
    <property type="entry name" value="LRR_TYP"/>
    <property type="match status" value="11"/>
</dbReference>
<keyword evidence="6 13" id="KW-0732">Signal</keyword>
<keyword evidence="4" id="KW-0433">Leucine-rich repeat</keyword>
<evidence type="ECO:0000256" key="5">
    <source>
        <dbReference type="ARBA" id="ARBA00022692"/>
    </source>
</evidence>
<evidence type="ECO:0000256" key="9">
    <source>
        <dbReference type="ARBA" id="ARBA00023136"/>
    </source>
</evidence>
<accession>A0A061G204</accession>
<dbReference type="AlphaFoldDB" id="A0A061G204"/>
<dbReference type="InParanoid" id="A0A061G204"/>
<dbReference type="PANTHER" id="PTHR48063">
    <property type="entry name" value="LRR RECEPTOR-LIKE KINASE"/>
    <property type="match status" value="1"/>
</dbReference>
<gene>
    <name evidence="15" type="ORF">TCM_015172</name>
</gene>
<dbReference type="SUPFAM" id="SSF52058">
    <property type="entry name" value="L domain-like"/>
    <property type="match status" value="3"/>
</dbReference>
<dbReference type="OMA" id="NGPIPAF"/>
<keyword evidence="10" id="KW-0675">Receptor</keyword>
<dbReference type="InterPro" id="IPR032675">
    <property type="entry name" value="LRR_dom_sf"/>
</dbReference>
<evidence type="ECO:0000256" key="6">
    <source>
        <dbReference type="ARBA" id="ARBA00022729"/>
    </source>
</evidence>
<dbReference type="PRINTS" id="PR00019">
    <property type="entry name" value="LEURICHRPT"/>
</dbReference>
<dbReference type="Pfam" id="PF13855">
    <property type="entry name" value="LRR_8"/>
    <property type="match status" value="3"/>
</dbReference>
<evidence type="ECO:0000256" key="3">
    <source>
        <dbReference type="ARBA" id="ARBA00022475"/>
    </source>
</evidence>
<name>A0A061G204_THECC</name>
<keyword evidence="9 12" id="KW-0472">Membrane</keyword>
<evidence type="ECO:0000256" key="7">
    <source>
        <dbReference type="ARBA" id="ARBA00022737"/>
    </source>
</evidence>
<dbReference type="PROSITE" id="PS51257">
    <property type="entry name" value="PROKAR_LIPOPROTEIN"/>
    <property type="match status" value="1"/>
</dbReference>
<dbReference type="FunFam" id="3.80.10.10:FF:000111">
    <property type="entry name" value="LRR receptor-like serine/threonine-protein kinase ERECTA"/>
    <property type="match status" value="1"/>
</dbReference>
<feature type="transmembrane region" description="Helical" evidence="12">
    <location>
        <begin position="902"/>
        <end position="925"/>
    </location>
</feature>
<keyword evidence="11" id="KW-0325">Glycoprotein</keyword>
<dbReference type="Gene3D" id="3.80.10.10">
    <property type="entry name" value="Ribonuclease Inhibitor"/>
    <property type="match status" value="4"/>
</dbReference>
<dbReference type="HOGENOM" id="CLU_000288_18_3_1"/>
<dbReference type="InterPro" id="IPR001611">
    <property type="entry name" value="Leu-rich_rpt"/>
</dbReference>
<dbReference type="Pfam" id="PF08263">
    <property type="entry name" value="LRRNT_2"/>
    <property type="match status" value="1"/>
</dbReference>
<evidence type="ECO:0000313" key="16">
    <source>
        <dbReference type="Proteomes" id="UP000026915"/>
    </source>
</evidence>
<dbReference type="FunFam" id="3.80.10.10:FF:000041">
    <property type="entry name" value="LRR receptor-like serine/threonine-protein kinase ERECTA"/>
    <property type="match status" value="1"/>
</dbReference>
<dbReference type="SUPFAM" id="SSF52047">
    <property type="entry name" value="RNI-like"/>
    <property type="match status" value="1"/>
</dbReference>
<dbReference type="GO" id="GO:0005886">
    <property type="term" value="C:plasma membrane"/>
    <property type="evidence" value="ECO:0007669"/>
    <property type="project" value="UniProtKB-SubCell"/>
</dbReference>
<keyword evidence="8 12" id="KW-1133">Transmembrane helix</keyword>
<dbReference type="Proteomes" id="UP000026915">
    <property type="component" value="Chromosome 3"/>
</dbReference>
<dbReference type="SMART" id="SM00365">
    <property type="entry name" value="LRR_SD22"/>
    <property type="match status" value="4"/>
</dbReference>
<dbReference type="PANTHER" id="PTHR48063:SF112">
    <property type="entry name" value="RECEPTOR LIKE PROTEIN 30-LIKE"/>
    <property type="match status" value="1"/>
</dbReference>
<dbReference type="InterPro" id="IPR003591">
    <property type="entry name" value="Leu-rich_rpt_typical-subtyp"/>
</dbReference>
<keyword evidence="5 12" id="KW-0812">Transmembrane</keyword>
<evidence type="ECO:0000256" key="8">
    <source>
        <dbReference type="ARBA" id="ARBA00022989"/>
    </source>
</evidence>
<keyword evidence="7" id="KW-0677">Repeat</keyword>
<dbReference type="eggNOG" id="KOG0619">
    <property type="taxonomic scope" value="Eukaryota"/>
</dbReference>
<organism evidence="15 16">
    <name type="scientific">Theobroma cacao</name>
    <name type="common">Cacao</name>
    <name type="synonym">Cocoa</name>
    <dbReference type="NCBI Taxonomy" id="3641"/>
    <lineage>
        <taxon>Eukaryota</taxon>
        <taxon>Viridiplantae</taxon>
        <taxon>Streptophyta</taxon>
        <taxon>Embryophyta</taxon>
        <taxon>Tracheophyta</taxon>
        <taxon>Spermatophyta</taxon>
        <taxon>Magnoliopsida</taxon>
        <taxon>eudicotyledons</taxon>
        <taxon>Gunneridae</taxon>
        <taxon>Pentapetalae</taxon>
        <taxon>rosids</taxon>
        <taxon>malvids</taxon>
        <taxon>Malvales</taxon>
        <taxon>Malvaceae</taxon>
        <taxon>Byttnerioideae</taxon>
        <taxon>Theobroma</taxon>
    </lineage>
</organism>
<proteinExistence type="inferred from homology"/>
<feature type="chain" id="PRO_5001603122" evidence="13">
    <location>
        <begin position="25"/>
        <end position="966"/>
    </location>
</feature>
<evidence type="ECO:0000256" key="10">
    <source>
        <dbReference type="ARBA" id="ARBA00023170"/>
    </source>
</evidence>
<evidence type="ECO:0000313" key="15">
    <source>
        <dbReference type="EMBL" id="EOY23197.1"/>
    </source>
</evidence>
<feature type="signal peptide" evidence="13">
    <location>
        <begin position="1"/>
        <end position="24"/>
    </location>
</feature>
<evidence type="ECO:0000256" key="12">
    <source>
        <dbReference type="SAM" id="Phobius"/>
    </source>
</evidence>
<dbReference type="Pfam" id="PF13516">
    <property type="entry name" value="LRR_6"/>
    <property type="match status" value="1"/>
</dbReference>
<dbReference type="EMBL" id="CM001881">
    <property type="protein sequence ID" value="EOY23197.1"/>
    <property type="molecule type" value="Genomic_DNA"/>
</dbReference>
<evidence type="ECO:0000256" key="13">
    <source>
        <dbReference type="SAM" id="SignalP"/>
    </source>
</evidence>
<dbReference type="InterPro" id="IPR046956">
    <property type="entry name" value="RLP23-like"/>
</dbReference>
<dbReference type="InterPro" id="IPR013210">
    <property type="entry name" value="LRR_N_plant-typ"/>
</dbReference>